<reference evidence="8 9" key="1">
    <citation type="submission" date="2023-08" db="EMBL/GenBank/DDBJ databases">
        <authorList>
            <person name="Park J.-S."/>
        </authorList>
    </citation>
    <scope>NUCLEOTIDE SEQUENCE [LARGE SCALE GENOMIC DNA]</scope>
    <source>
        <strain evidence="8 9">2205BS29-5</strain>
    </source>
</reference>
<keyword evidence="9" id="KW-1185">Reference proteome</keyword>
<feature type="region of interest" description="Disordered" evidence="5">
    <location>
        <begin position="180"/>
        <end position="236"/>
    </location>
</feature>
<keyword evidence="4" id="KW-0325">Glycoprotein</keyword>
<gene>
    <name evidence="8" type="ORF">Q5Y72_11675</name>
</gene>
<evidence type="ECO:0000256" key="5">
    <source>
        <dbReference type="SAM" id="MobiDB-lite"/>
    </source>
</evidence>
<dbReference type="Gene3D" id="2.60.40.2810">
    <property type="match status" value="1"/>
</dbReference>
<dbReference type="Pfam" id="PF17963">
    <property type="entry name" value="Big_9"/>
    <property type="match status" value="3"/>
</dbReference>
<dbReference type="InterPro" id="IPR055401">
    <property type="entry name" value="CEMIP_beta-hel_dom"/>
</dbReference>
<sequence>MAKLPVSAPSGSSTNGYSSGLLGEVYLGGSLRNLGDALRLMQGRPTATFVSDGIDYRATNGSLVDLLGADASTLSDPRGHLLSDQFALRLTGQVYLEAGSHRFYNTTDDGFRLTVNGSVVSEFGNARSSGTSQGVIQIAESGWYSINVDYFEAYGASELRIRHSHNGGTIGTLDESDLRHAVAGGNTGGGSGGSTGGGSTGGGTVVTPPPPVEPPAPVANTAPDARNESRTLAEDGQVSLNPLANDLDADGDRLSITQVGRAANGTVRQNADGTLTYIPNANFAGRDSFTYTISDGRGGVDTARVNLTVNAVNDAPVANDDGGYSVDTGQMLMIDIADLLANDRDVDGDALSLVRLTNVANGSATIVGDQVHFAASGEGAGGFSYSVSDGNGGTDTGRVSVDVEAVATGGGSTGGGSTGGGSTGGGSTGGGSTGGGSTGGGHSSGDPASSHELIDPPQTPAEIAAFVEMVRNMPEHEMGGSPAGAQMHMAALDLVSRADATSIAINHGDWNDPSTWHNGRVPGAGANVLIPEGIAVEYSAVNNASINTVRVDGMLSFATDEDSRLLVDTLVVSPTGHLQIGTADDPVEAGTNVDIVFADNGNIDVGWDPALLSRGMVAMGQVDIAGTEKSSHLKVDVDAMAGDTRLVLEEAPEGWQVGDKLVLTGTYQQGFYWNNATSRMDFAESQDEEVYITAINGNRVTLNRPLTYDHDTPRDDLKAYVANMSRNVTFSSEGGEDIPNHQRGHVMFMHNDDVDVRNAGFVDLGRTDKSIYAGPASEFGGVGNLSATDNVEARYPFHFHEAGVEDVENPATAIGNVVDGSPGWGFVQHSSNANLTSNVAFDVWGAAFVAEDGNETGTWYRNIAIKSQGWAAGDVAVKHSEVDGNDARTGDGFWFGGRLVEAVENVAANTTHGFVWLHRGERDGVDPDTMQNSDLGYGRDMLGNDKAPIQGFRDNEAFGTNTGLIVVKENPDQGHDVRSVFDGFTNWETREGVAVSYTGHYTFRDFDLVGQRPERGEVWDDAYQGVNLGGNAFDMVFNDIRIDGFNHAFNLTDNNDVNTGRAGDFENTVIDGVFTNIRGATIQQTEAGQLQILRASDLVEGRLNFRLTADRNISDRDNLFFDGIKTDSIGAVERSFVLEQQGLWGWDKENYLETNGYWRTPDGNAVLLIEDYVADRATGELAKTMLVFQLDYSASTLQSRYPYNGVINLGGPAATARNDSATTSANTDVRINLVANDVDPDGGRVYVDGLTDPRNGNVYLQDDGTVLYRPNQGFVGTDSFSYWAADQEGNFTRADAVVTVRAGADHLSTAMGSDMFDF</sequence>
<evidence type="ECO:0000256" key="1">
    <source>
        <dbReference type="ARBA" id="ARBA00004196"/>
    </source>
</evidence>
<evidence type="ECO:0000259" key="7">
    <source>
        <dbReference type="PROSITE" id="PS51820"/>
    </source>
</evidence>
<feature type="compositionally biased region" description="Pro residues" evidence="5">
    <location>
        <begin position="207"/>
        <end position="217"/>
    </location>
</feature>
<feature type="domain" description="PA14" evidence="7">
    <location>
        <begin position="16"/>
        <end position="177"/>
    </location>
</feature>
<evidence type="ECO:0000256" key="3">
    <source>
        <dbReference type="ARBA" id="ARBA00022737"/>
    </source>
</evidence>
<dbReference type="Proteomes" id="UP001224997">
    <property type="component" value="Unassembled WGS sequence"/>
</dbReference>
<dbReference type="Gene3D" id="2.60.40.3440">
    <property type="match status" value="2"/>
</dbReference>
<feature type="region of interest" description="Disordered" evidence="5">
    <location>
        <begin position="406"/>
        <end position="456"/>
    </location>
</feature>
<evidence type="ECO:0000256" key="2">
    <source>
        <dbReference type="ARBA" id="ARBA00022729"/>
    </source>
</evidence>
<dbReference type="PANTHER" id="PTHR46769">
    <property type="entry name" value="POLYCYSTIC KIDNEY AND HEPATIC DISEASE 1 (AUTOSOMAL RECESSIVE)-LIKE 1"/>
    <property type="match status" value="1"/>
</dbReference>
<dbReference type="InterPro" id="IPR052387">
    <property type="entry name" value="Fibrocystin"/>
</dbReference>
<dbReference type="NCBIfam" id="NF012211">
    <property type="entry name" value="tand_rpt_95"/>
    <property type="match status" value="3"/>
</dbReference>
<dbReference type="RefSeq" id="WP_305963598.1">
    <property type="nucleotide sequence ID" value="NZ_JAVAMQ010000009.1"/>
</dbReference>
<comment type="caution">
    <text evidence="8">The sequence shown here is derived from an EMBL/GenBank/DDBJ whole genome shotgun (WGS) entry which is preliminary data.</text>
</comment>
<evidence type="ECO:0000313" key="9">
    <source>
        <dbReference type="Proteomes" id="UP001224997"/>
    </source>
</evidence>
<evidence type="ECO:0000313" key="8">
    <source>
        <dbReference type="EMBL" id="MDP5307749.1"/>
    </source>
</evidence>
<protein>
    <submittedName>
        <fullName evidence="8">Tandem-95 repeat protein</fullName>
    </submittedName>
</protein>
<dbReference type="Pfam" id="PF10162">
    <property type="entry name" value="G8"/>
    <property type="match status" value="1"/>
</dbReference>
<evidence type="ECO:0000259" key="6">
    <source>
        <dbReference type="PROSITE" id="PS51484"/>
    </source>
</evidence>
<feature type="compositionally biased region" description="Gly residues" evidence="5">
    <location>
        <begin position="408"/>
        <end position="443"/>
    </location>
</feature>
<dbReference type="InterPro" id="IPR037524">
    <property type="entry name" value="PA14/GLEYA"/>
</dbReference>
<dbReference type="SMART" id="SM01225">
    <property type="entry name" value="G8"/>
    <property type="match status" value="1"/>
</dbReference>
<comment type="subcellular location">
    <subcellularLocation>
        <location evidence="1">Cell envelope</location>
    </subcellularLocation>
</comment>
<dbReference type="PANTHER" id="PTHR46769:SF2">
    <property type="entry name" value="FIBROCYSTIN-L ISOFORM 2 PRECURSOR-RELATED"/>
    <property type="match status" value="1"/>
</dbReference>
<proteinExistence type="predicted"/>
<keyword evidence="2" id="KW-0732">Signal</keyword>
<feature type="compositionally biased region" description="Gly residues" evidence="5">
    <location>
        <begin position="185"/>
        <end position="204"/>
    </location>
</feature>
<name>A0ABT9JD35_9RHOB</name>
<dbReference type="EMBL" id="JAVAMQ010000009">
    <property type="protein sequence ID" value="MDP5307749.1"/>
    <property type="molecule type" value="Genomic_DNA"/>
</dbReference>
<feature type="domain" description="G8" evidence="6">
    <location>
        <begin position="514"/>
        <end position="637"/>
    </location>
</feature>
<dbReference type="InterPro" id="IPR019316">
    <property type="entry name" value="G8_domain"/>
</dbReference>
<organism evidence="8 9">
    <name type="scientific">Paracoccus spongiarum</name>
    <dbReference type="NCBI Taxonomy" id="3064387"/>
    <lineage>
        <taxon>Bacteria</taxon>
        <taxon>Pseudomonadati</taxon>
        <taxon>Pseudomonadota</taxon>
        <taxon>Alphaproteobacteria</taxon>
        <taxon>Rhodobacterales</taxon>
        <taxon>Paracoccaceae</taxon>
        <taxon>Paracoccus</taxon>
    </lineage>
</organism>
<keyword evidence="3" id="KW-0677">Repeat</keyword>
<evidence type="ECO:0000256" key="4">
    <source>
        <dbReference type="ARBA" id="ARBA00023180"/>
    </source>
</evidence>
<dbReference type="PROSITE" id="PS51484">
    <property type="entry name" value="G8"/>
    <property type="match status" value="1"/>
</dbReference>
<dbReference type="PROSITE" id="PS51820">
    <property type="entry name" value="PA14"/>
    <property type="match status" value="1"/>
</dbReference>
<dbReference type="SUPFAM" id="SSF56988">
    <property type="entry name" value="Anthrax protective antigen"/>
    <property type="match status" value="1"/>
</dbReference>
<accession>A0ABT9JD35</accession>
<dbReference type="Pfam" id="PF24606">
    <property type="entry name" value="CEMIP_beta-hel"/>
    <property type="match status" value="1"/>
</dbReference>